<evidence type="ECO:0000313" key="3">
    <source>
        <dbReference type="Proteomes" id="UP000266426"/>
    </source>
</evidence>
<dbReference type="EMBL" id="QZJZ01000023">
    <property type="protein sequence ID" value="RJP60750.1"/>
    <property type="molecule type" value="Genomic_DNA"/>
</dbReference>
<evidence type="ECO:0000313" key="2">
    <source>
        <dbReference type="EMBL" id="RJP60750.1"/>
    </source>
</evidence>
<dbReference type="Gene3D" id="3.40.50.2000">
    <property type="entry name" value="Glycogen Phosphorylase B"/>
    <property type="match status" value="2"/>
</dbReference>
<accession>A0A3A4R3T5</accession>
<feature type="domain" description="Glycosyltransferase subfamily 4-like N-terminal" evidence="1">
    <location>
        <begin position="53"/>
        <end position="222"/>
    </location>
</feature>
<dbReference type="PANTHER" id="PTHR45947:SF3">
    <property type="entry name" value="SULFOQUINOVOSYL TRANSFERASE SQD2"/>
    <property type="match status" value="1"/>
</dbReference>
<dbReference type="InterPro" id="IPR050194">
    <property type="entry name" value="Glycosyltransferase_grp1"/>
</dbReference>
<dbReference type="PANTHER" id="PTHR45947">
    <property type="entry name" value="SULFOQUINOVOSYL TRANSFERASE SQD2"/>
    <property type="match status" value="1"/>
</dbReference>
<name>A0A3A4R3T5_9BACT</name>
<sequence length="420" mass="48830">MAKRKVLFISYFCPPFGGGGVLRSTKFIKYLPEYGYEPIVITAKENALGAKDFSLLSELPTSVRIYREGAITPFFLFRALKKLGLNSVRRYLDKHFCIPDKLVGWVPFALRRAKKILKDEHIDLIFTSSPPHSQQIIGRKLKKMFPHIPWVADFRDAWCENPFRDVDPGQLREQIEQKLERKVLRKADALIFNTHSSLNVYRRKYGNIIQNKSFVIPNGFDKADFQISSKPHNLQYTIVHTGDIYGIRSLKPFIQALHMFQKRHKKEQQKLRIVFIGYYIKPEDKEFAAECGVEHFFEFKDFLPHEQCVKEMMNADLLLLVTGRGEHEVMIPGKFYEYLGAQVPILALAEKGELTKILQECNAGDWAPPDNPDKIYQILCKYLSNRKNKTFFHPNYEMVMRFDRKALTGQLASIFTNLLI</sequence>
<dbReference type="Proteomes" id="UP000266426">
    <property type="component" value="Unassembled WGS sequence"/>
</dbReference>
<dbReference type="GO" id="GO:0016757">
    <property type="term" value="F:glycosyltransferase activity"/>
    <property type="evidence" value="ECO:0007669"/>
    <property type="project" value="TreeGrafter"/>
</dbReference>
<proteinExistence type="predicted"/>
<comment type="caution">
    <text evidence="2">The sequence shown here is derived from an EMBL/GenBank/DDBJ whole genome shotgun (WGS) entry which is preliminary data.</text>
</comment>
<organism evidence="2 3">
    <name type="scientific">Candidatus Auribacter fodinae</name>
    <dbReference type="NCBI Taxonomy" id="2093366"/>
    <lineage>
        <taxon>Bacteria</taxon>
        <taxon>Pseudomonadati</taxon>
        <taxon>Candidatus Auribacterota</taxon>
        <taxon>Candidatus Auribacteria</taxon>
        <taxon>Candidatus Auribacterales</taxon>
        <taxon>Candidatus Auribacteraceae</taxon>
        <taxon>Candidatus Auribacter</taxon>
    </lineage>
</organism>
<dbReference type="Pfam" id="PF13439">
    <property type="entry name" value="Glyco_transf_4"/>
    <property type="match status" value="1"/>
</dbReference>
<gene>
    <name evidence="2" type="ORF">C4541_03560</name>
</gene>
<dbReference type="AlphaFoldDB" id="A0A3A4R3T5"/>
<dbReference type="CDD" id="cd03794">
    <property type="entry name" value="GT4_WbuB-like"/>
    <property type="match status" value="1"/>
</dbReference>
<dbReference type="SUPFAM" id="SSF53756">
    <property type="entry name" value="UDP-Glycosyltransferase/glycogen phosphorylase"/>
    <property type="match status" value="1"/>
</dbReference>
<reference evidence="2 3" key="1">
    <citation type="journal article" date="2017" name="ISME J.">
        <title>Energy and carbon metabolisms in a deep terrestrial subsurface fluid microbial community.</title>
        <authorList>
            <person name="Momper L."/>
            <person name="Jungbluth S.P."/>
            <person name="Lee M.D."/>
            <person name="Amend J.P."/>
        </authorList>
    </citation>
    <scope>NUCLEOTIDE SEQUENCE [LARGE SCALE GENOMIC DNA]</scope>
    <source>
        <strain evidence="2">SURF_26</strain>
    </source>
</reference>
<dbReference type="InterPro" id="IPR028098">
    <property type="entry name" value="Glyco_trans_4-like_N"/>
</dbReference>
<protein>
    <recommendedName>
        <fullName evidence="1">Glycosyltransferase subfamily 4-like N-terminal domain-containing protein</fullName>
    </recommendedName>
</protein>
<evidence type="ECO:0000259" key="1">
    <source>
        <dbReference type="Pfam" id="PF13439"/>
    </source>
</evidence>